<dbReference type="InterPro" id="IPR016156">
    <property type="entry name" value="FAD/NAD-linked_Rdtase_dimer_sf"/>
</dbReference>
<dbReference type="SUPFAM" id="SSF51905">
    <property type="entry name" value="FAD/NAD(P)-binding domain"/>
    <property type="match status" value="2"/>
</dbReference>
<dbReference type="PANTHER" id="PTHR43429:SF1">
    <property type="entry name" value="NAD(P)H SULFUR OXIDOREDUCTASE (COA-DEPENDENT)"/>
    <property type="match status" value="1"/>
</dbReference>
<keyword evidence="7" id="KW-0676">Redox-active center</keyword>
<dbReference type="InterPro" id="IPR001763">
    <property type="entry name" value="Rhodanese-like_dom"/>
</dbReference>
<evidence type="ECO:0000256" key="6">
    <source>
        <dbReference type="ARBA" id="ARBA00023097"/>
    </source>
</evidence>
<dbReference type="Pfam" id="PF07992">
    <property type="entry name" value="Pyr_redox_2"/>
    <property type="match status" value="1"/>
</dbReference>
<dbReference type="InterPro" id="IPR004099">
    <property type="entry name" value="Pyr_nucl-diS_OxRdtase_dimer"/>
</dbReference>
<evidence type="ECO:0000313" key="9">
    <source>
        <dbReference type="EMBL" id="CDO17197.1"/>
    </source>
</evidence>
<evidence type="ECO:0000256" key="4">
    <source>
        <dbReference type="ARBA" id="ARBA00022827"/>
    </source>
</evidence>
<protein>
    <submittedName>
        <fullName evidence="9">Putative coenzyme A disulfide reductase</fullName>
    </submittedName>
</protein>
<comment type="similarity">
    <text evidence="2">Belongs to the class-III pyridine nucleotide-disulfide oxidoreductase family.</text>
</comment>
<dbReference type="SUPFAM" id="SSF52821">
    <property type="entry name" value="Rhodanese/Cell cycle control phosphatase"/>
    <property type="match status" value="1"/>
</dbReference>
<dbReference type="PROSITE" id="PS50206">
    <property type="entry name" value="RHODANESE_3"/>
    <property type="match status" value="1"/>
</dbReference>
<dbReference type="SMART" id="SM00450">
    <property type="entry name" value="RHOD"/>
    <property type="match status" value="1"/>
</dbReference>
<organism evidence="9 10">
    <name type="scientific">Streptococcus gallolyticus</name>
    <dbReference type="NCBI Taxonomy" id="315405"/>
    <lineage>
        <taxon>Bacteria</taxon>
        <taxon>Bacillati</taxon>
        <taxon>Bacillota</taxon>
        <taxon>Bacilli</taxon>
        <taxon>Lactobacillales</taxon>
        <taxon>Streptococcaceae</taxon>
        <taxon>Streptococcus</taxon>
    </lineage>
</organism>
<gene>
    <name evidence="9" type="ORF">BN963_SGAL_00377</name>
</gene>
<evidence type="ECO:0000256" key="5">
    <source>
        <dbReference type="ARBA" id="ARBA00023002"/>
    </source>
</evidence>
<dbReference type="PANTHER" id="PTHR43429">
    <property type="entry name" value="PYRIDINE NUCLEOTIDE-DISULFIDE OXIDOREDUCTASE DOMAIN-CONTAINING"/>
    <property type="match status" value="1"/>
</dbReference>
<reference evidence="9 10" key="2">
    <citation type="submission" date="2014-05" db="EMBL/GenBank/DDBJ databases">
        <title>Genome sequence of Streptococcus gallolyticus.</title>
        <authorList>
            <person name="Del Campo R."/>
        </authorList>
    </citation>
    <scope>NUCLEOTIDE SEQUENCE [LARGE SCALE GENOMIC DNA]</scope>
    <source>
        <strain evidence="9 10">LMG17956</strain>
    </source>
</reference>
<dbReference type="Gene3D" id="3.40.250.10">
    <property type="entry name" value="Rhodanese-like domain"/>
    <property type="match status" value="1"/>
</dbReference>
<dbReference type="AlphaFoldDB" id="A0A060RJS3"/>
<keyword evidence="4" id="KW-0274">FAD</keyword>
<comment type="cofactor">
    <cofactor evidence="1">
        <name>FAD</name>
        <dbReference type="ChEBI" id="CHEBI:57692"/>
    </cofactor>
</comment>
<dbReference type="PRINTS" id="PR00411">
    <property type="entry name" value="PNDRDTASEI"/>
</dbReference>
<dbReference type="Gene3D" id="3.50.50.60">
    <property type="entry name" value="FAD/NAD(P)-binding domain"/>
    <property type="match status" value="3"/>
</dbReference>
<dbReference type="SUPFAM" id="SSF55424">
    <property type="entry name" value="FAD/NAD-linked reductases, dimerisation (C-terminal) domain"/>
    <property type="match status" value="1"/>
</dbReference>
<dbReference type="Pfam" id="PF00581">
    <property type="entry name" value="Rhodanese"/>
    <property type="match status" value="1"/>
</dbReference>
<dbReference type="PRINTS" id="PR00368">
    <property type="entry name" value="FADPNR"/>
</dbReference>
<evidence type="ECO:0000256" key="7">
    <source>
        <dbReference type="ARBA" id="ARBA00023284"/>
    </source>
</evidence>
<evidence type="ECO:0000313" key="10">
    <source>
        <dbReference type="Proteomes" id="UP000027584"/>
    </source>
</evidence>
<dbReference type="EMBL" id="CCBC010000062">
    <property type="protein sequence ID" value="CDO17197.1"/>
    <property type="molecule type" value="Genomic_DNA"/>
</dbReference>
<dbReference type="GO" id="GO:0016491">
    <property type="term" value="F:oxidoreductase activity"/>
    <property type="evidence" value="ECO:0007669"/>
    <property type="project" value="UniProtKB-KW"/>
</dbReference>
<evidence type="ECO:0000259" key="8">
    <source>
        <dbReference type="PROSITE" id="PS50206"/>
    </source>
</evidence>
<feature type="domain" description="Rhodanese" evidence="8">
    <location>
        <begin position="496"/>
        <end position="582"/>
    </location>
</feature>
<dbReference type="InterPro" id="IPR023753">
    <property type="entry name" value="FAD/NAD-binding_dom"/>
</dbReference>
<reference evidence="9 10" key="1">
    <citation type="submission" date="2014-02" db="EMBL/GenBank/DDBJ databases">
        <authorList>
            <person name="Manrique M."/>
        </authorList>
    </citation>
    <scope>NUCLEOTIDE SEQUENCE [LARGE SCALE GENOMIC DNA]</scope>
    <source>
        <strain evidence="9 10">LMG17956</strain>
    </source>
</reference>
<keyword evidence="5" id="KW-0560">Oxidoreductase</keyword>
<dbReference type="InterPro" id="IPR036188">
    <property type="entry name" value="FAD/NAD-bd_sf"/>
</dbReference>
<evidence type="ECO:0000256" key="2">
    <source>
        <dbReference type="ARBA" id="ARBA00009130"/>
    </source>
</evidence>
<evidence type="ECO:0000256" key="3">
    <source>
        <dbReference type="ARBA" id="ARBA00022630"/>
    </source>
</evidence>
<dbReference type="Proteomes" id="UP000027584">
    <property type="component" value="Unassembled WGS sequence"/>
</dbReference>
<keyword evidence="3" id="KW-0285">Flavoprotein</keyword>
<dbReference type="InterPro" id="IPR036873">
    <property type="entry name" value="Rhodanese-like_dom_sf"/>
</dbReference>
<accession>A0A060RJS3</accession>
<dbReference type="Pfam" id="PF02852">
    <property type="entry name" value="Pyr_redox_dim"/>
    <property type="match status" value="1"/>
</dbReference>
<proteinExistence type="inferred from homology"/>
<comment type="caution">
    <text evidence="9">The sequence shown here is derived from an EMBL/GenBank/DDBJ whole genome shotgun (WGS) entry which is preliminary data.</text>
</comment>
<evidence type="ECO:0000256" key="1">
    <source>
        <dbReference type="ARBA" id="ARBA00001974"/>
    </source>
</evidence>
<keyword evidence="6" id="KW-0558">Oxidation</keyword>
<dbReference type="CDD" id="cd01524">
    <property type="entry name" value="RHOD_Pyr_redox"/>
    <property type="match status" value="1"/>
</dbReference>
<sequence>MKIIIVGGVAGGMSAATRLRRLMEDAEIIVFDKGPYVSFANCGLPFHVSGEIAERSSLLVQTPERLKARFELDVRPETEVLSIDPAKKEVTVSSQGKTYSESYDKLILSPGAKPFVPAMEGLAEADNVFTLRNIPDLDKIMAKLDGLSTGKATVIGAGFIGLEMAESLAKKGLDVTIVEKAPHVLPPLDEEMAAFVQAELVKNGISVITGQSAQLFKNKGQTIVLEDGQELPSDVTILSVGVQPENDLAQSAGIELGLRGGILVDENYQTNQSDIYAVGDAIVVKNQITDHDALISLANPANRQGRQVADSIYHLHLKTSLTSLDLPSVAPAATSPSLKANLINPAEKTNTIFNKGSIGTAIVRAFNVAAASTGLSERLARQTFDQVAVVHTTGNDHAGYYPGATAITLKLIFNPQTGIIYGAQAVGQKGVDKRIDVLATAIKAGLTIFDLPELEFTYAPPFGSAKDPVNMIGYAAMNLAEGLSDNVQWHQLKDELAKGKVLLDVRTASEVVNGRFANAVNIPLDDLRLRLVELDADKEYIVSCHSGLRSYIAERILKQKGFKVANLDGAYSLYNTVRPEEILHD</sequence>
<name>A0A060RJS3_9STRE</name>
<dbReference type="InterPro" id="IPR050260">
    <property type="entry name" value="FAD-bd_OxRdtase"/>
</dbReference>